<evidence type="ECO:0000313" key="4">
    <source>
        <dbReference type="Proteomes" id="UP001589887"/>
    </source>
</evidence>
<sequence length="502" mass="53586">MQAKGQEDSSACAEAEEAEAEPEAATHAKADTATAAAAEEAEALLHQGRLGEARQTAQRALDTGVRPTARLYTVLGRAHAAEGDDDHDDRAEAAYRAGLDAFPDDIDLLSAYAELCLNADYLERPGRHRRGPELAARIRELAPGSVQALRAERTAGGKGIPKPARVQRHDARLVLKLSPTPRTAADRARIQAGTRPEDERLAVLAETLDALARHGRGPLRLMVVHPLASTFLSWVAYTAILLAVPAIPLPAWAACAAALPLLPSAVLHLVLRAARRRAGTHTTTTSTHTPQDLTFPVLPPVPAPTPRDRITRALVLATAVGAAAGSVTWSQIQYRDYPHYTIAAPASLGRLDRLELTPVQQGMADQLKANFAGVAHETFAYVYGNKELGRTAFIVLGATGDFHAMTPDLLDELRHGLESSGLTVSAEWNAEPGRYGGWMKCVTYKPAVSVPEVACGWADKGSMGMVIVADRGTGRSVAEGAARRAREAVLHRGGVDRTEPEV</sequence>
<dbReference type="InterPro" id="IPR011990">
    <property type="entry name" value="TPR-like_helical_dom_sf"/>
</dbReference>
<keyword evidence="2" id="KW-0472">Membrane</keyword>
<organism evidence="3 4">
    <name type="scientific">Streptomyces noboritoensis</name>
    <dbReference type="NCBI Taxonomy" id="67337"/>
    <lineage>
        <taxon>Bacteria</taxon>
        <taxon>Bacillati</taxon>
        <taxon>Actinomycetota</taxon>
        <taxon>Actinomycetes</taxon>
        <taxon>Kitasatosporales</taxon>
        <taxon>Streptomycetaceae</taxon>
        <taxon>Streptomyces</taxon>
    </lineage>
</organism>
<keyword evidence="2" id="KW-1133">Transmembrane helix</keyword>
<protein>
    <recommendedName>
        <fullName evidence="5">Tetratricopeptide repeat protein</fullName>
    </recommendedName>
</protein>
<gene>
    <name evidence="3" type="ORF">ACFH04_14455</name>
</gene>
<feature type="transmembrane region" description="Helical" evidence="2">
    <location>
        <begin position="250"/>
        <end position="271"/>
    </location>
</feature>
<accession>A0ABV6TGI1</accession>
<evidence type="ECO:0000256" key="1">
    <source>
        <dbReference type="SAM" id="MobiDB-lite"/>
    </source>
</evidence>
<keyword evidence="4" id="KW-1185">Reference proteome</keyword>
<feature type="region of interest" description="Disordered" evidence="1">
    <location>
        <begin position="1"/>
        <end position="46"/>
    </location>
</feature>
<evidence type="ECO:0000256" key="2">
    <source>
        <dbReference type="SAM" id="Phobius"/>
    </source>
</evidence>
<dbReference type="SUPFAM" id="SSF48452">
    <property type="entry name" value="TPR-like"/>
    <property type="match status" value="1"/>
</dbReference>
<name>A0ABV6TGI1_9ACTN</name>
<comment type="caution">
    <text evidence="3">The sequence shown here is derived from an EMBL/GenBank/DDBJ whole genome shotgun (WGS) entry which is preliminary data.</text>
</comment>
<dbReference type="RefSeq" id="WP_394319461.1">
    <property type="nucleotide sequence ID" value="NZ_JBHMQV010000009.1"/>
</dbReference>
<evidence type="ECO:0008006" key="5">
    <source>
        <dbReference type="Google" id="ProtNLM"/>
    </source>
</evidence>
<keyword evidence="2" id="KW-0812">Transmembrane</keyword>
<proteinExistence type="predicted"/>
<evidence type="ECO:0000313" key="3">
    <source>
        <dbReference type="EMBL" id="MFC0844904.1"/>
    </source>
</evidence>
<feature type="transmembrane region" description="Helical" evidence="2">
    <location>
        <begin position="223"/>
        <end position="244"/>
    </location>
</feature>
<dbReference type="Proteomes" id="UP001589887">
    <property type="component" value="Unassembled WGS sequence"/>
</dbReference>
<dbReference type="EMBL" id="JBHMQV010000009">
    <property type="protein sequence ID" value="MFC0844904.1"/>
    <property type="molecule type" value="Genomic_DNA"/>
</dbReference>
<reference evidence="3 4" key="1">
    <citation type="submission" date="2024-09" db="EMBL/GenBank/DDBJ databases">
        <authorList>
            <person name="Sun Q."/>
            <person name="Mori K."/>
        </authorList>
    </citation>
    <scope>NUCLEOTIDE SEQUENCE [LARGE SCALE GENOMIC DNA]</scope>
    <source>
        <strain evidence="3 4">JCM 4557</strain>
    </source>
</reference>
<dbReference type="Gene3D" id="1.25.40.10">
    <property type="entry name" value="Tetratricopeptide repeat domain"/>
    <property type="match status" value="1"/>
</dbReference>